<evidence type="ECO:0000256" key="11">
    <source>
        <dbReference type="ARBA" id="ARBA00023027"/>
    </source>
</evidence>
<evidence type="ECO:0000256" key="5">
    <source>
        <dbReference type="ARBA" id="ARBA00022448"/>
    </source>
</evidence>
<feature type="transmembrane region" description="Helical" evidence="16">
    <location>
        <begin position="21"/>
        <end position="42"/>
    </location>
</feature>
<dbReference type="PANTHER" id="PTHR43507:SF20">
    <property type="entry name" value="NADH-UBIQUINONE OXIDOREDUCTASE CHAIN 4"/>
    <property type="match status" value="1"/>
</dbReference>
<evidence type="ECO:0000256" key="4">
    <source>
        <dbReference type="ARBA" id="ARBA00021006"/>
    </source>
</evidence>
<name>F2EMU0_9TELE</name>
<feature type="transmembrane region" description="Helical" evidence="16">
    <location>
        <begin position="352"/>
        <end position="370"/>
    </location>
</feature>
<feature type="transmembrane region" description="Helical" evidence="16">
    <location>
        <begin position="62"/>
        <end position="81"/>
    </location>
</feature>
<feature type="transmembrane region" description="Helical" evidence="16">
    <location>
        <begin position="195"/>
        <end position="217"/>
    </location>
</feature>
<feature type="transmembrane region" description="Helical" evidence="16">
    <location>
        <begin position="390"/>
        <end position="413"/>
    </location>
</feature>
<keyword evidence="10 16" id="KW-1133">Transmembrane helix</keyword>
<keyword evidence="5 16" id="KW-0813">Transport</keyword>
<keyword evidence="7 16" id="KW-0812">Transmembrane</keyword>
<evidence type="ECO:0000256" key="8">
    <source>
        <dbReference type="ARBA" id="ARBA00022967"/>
    </source>
</evidence>
<evidence type="ECO:0000256" key="6">
    <source>
        <dbReference type="ARBA" id="ARBA00022660"/>
    </source>
</evidence>
<feature type="domain" description="NADH:ubiquinone oxidoreductase chain 4 N-terminal" evidence="18">
    <location>
        <begin position="1"/>
        <end position="110"/>
    </location>
</feature>
<dbReference type="GO" id="GO:0003954">
    <property type="term" value="F:NADH dehydrogenase activity"/>
    <property type="evidence" value="ECO:0007669"/>
    <property type="project" value="TreeGrafter"/>
</dbReference>
<keyword evidence="14 16" id="KW-0472">Membrane</keyword>
<dbReference type="Pfam" id="PF00361">
    <property type="entry name" value="Proton_antipo_M"/>
    <property type="match status" value="1"/>
</dbReference>
<dbReference type="NCBIfam" id="TIGR01972">
    <property type="entry name" value="NDH_I_M"/>
    <property type="match status" value="1"/>
</dbReference>
<dbReference type="GO" id="GO:0042773">
    <property type="term" value="P:ATP synthesis coupled electron transport"/>
    <property type="evidence" value="ECO:0007669"/>
    <property type="project" value="InterPro"/>
</dbReference>
<reference evidence="19" key="1">
    <citation type="journal article" date="2011" name="PLoS ONE">
        <title>Multiple Invasions into Freshwater by Pufferfishes (Teleostei: Tetraodontidae): A Mitogenomic Perspective.</title>
        <authorList>
            <person name="Yamanoue Y."/>
            <person name="Miya M."/>
            <person name="Doi H."/>
            <person name="Mabuchi K."/>
            <person name="Sakai H."/>
            <person name="Nishida M."/>
        </authorList>
    </citation>
    <scope>NUCLEOTIDE SEQUENCE</scope>
    <source>
        <tissue evidence="19">Muscle</tissue>
    </source>
</reference>
<dbReference type="CTD" id="4538"/>
<sequence>MLKVLIPTTMLILTAWLTPPKWLWPSSLFSSLLIALTSLMWLKNTSETGWTFLSPYLATDPLSTPLLILSCWLLPLMILASQNHTSHEPINRQRMYITLLASLQFFLILAFSATEMIMFYVMFEATLIPTLILITRWGNQAERLNAGTYFLFYTLAGSLPLLIALLLLQNSNGSLSLLMLPHLAQLELASYADKIWWAGCILAFLVKMPLYGVHLWLPKAHVEAPIAGSMVLAAVLLKLGGYGMMRILITLDPLTKELSYPFIILALWGVIMTGSICMRQTDLKSLIAYSSVSHMGLVVGGILIQTPWGFTGALILMIAHGLTSSALFCLANTNYERTHSRTMVLARGMQMMLPLMAAWWFISSLANLALPPLPNLMGELMIITSLFNWSPWTIGLTGLGTLITAGYSLYMFLMTQRGPAPNHLLALEPSHTREHLLITLHLLPLILIMMKPELIWGWTA</sequence>
<feature type="transmembrane region" description="Helical" evidence="16">
    <location>
        <begin position="310"/>
        <end position="331"/>
    </location>
</feature>
<keyword evidence="9 16" id="KW-0249">Electron transport</keyword>
<comment type="subcellular location">
    <subcellularLocation>
        <location evidence="1 16">Mitochondrion membrane</location>
        <topology evidence="1 16">Multi-pass membrane protein</topology>
    </subcellularLocation>
</comment>
<evidence type="ECO:0000256" key="16">
    <source>
        <dbReference type="RuleBase" id="RU003297"/>
    </source>
</evidence>
<dbReference type="GO" id="GO:0048039">
    <property type="term" value="F:ubiquinone binding"/>
    <property type="evidence" value="ECO:0007669"/>
    <property type="project" value="TreeGrafter"/>
</dbReference>
<evidence type="ECO:0000313" key="19">
    <source>
        <dbReference type="EMBL" id="BAK09908.1"/>
    </source>
</evidence>
<keyword evidence="8" id="KW-1278">Translocase</keyword>
<dbReference type="EMBL" id="AP011926">
    <property type="protein sequence ID" value="BAK09908.1"/>
    <property type="molecule type" value="Genomic_DNA"/>
</dbReference>
<dbReference type="PANTHER" id="PTHR43507">
    <property type="entry name" value="NADH-UBIQUINONE OXIDOREDUCTASE CHAIN 4"/>
    <property type="match status" value="1"/>
</dbReference>
<evidence type="ECO:0000259" key="18">
    <source>
        <dbReference type="Pfam" id="PF01059"/>
    </source>
</evidence>
<geneLocation type="mitochondrion" evidence="19"/>
<dbReference type="InterPro" id="IPR003918">
    <property type="entry name" value="NADH_UbQ_OxRdtase"/>
</dbReference>
<feature type="transmembrane region" description="Helical" evidence="16">
    <location>
        <begin position="93"/>
        <end position="111"/>
    </location>
</feature>
<evidence type="ECO:0000256" key="1">
    <source>
        <dbReference type="ARBA" id="ARBA00004225"/>
    </source>
</evidence>
<evidence type="ECO:0000256" key="7">
    <source>
        <dbReference type="ARBA" id="ARBA00022692"/>
    </source>
</evidence>
<dbReference type="GO" id="GO:0008137">
    <property type="term" value="F:NADH dehydrogenase (ubiquinone) activity"/>
    <property type="evidence" value="ECO:0007669"/>
    <property type="project" value="UniProtKB-UniRule"/>
</dbReference>
<evidence type="ECO:0000256" key="9">
    <source>
        <dbReference type="ARBA" id="ARBA00022982"/>
    </source>
</evidence>
<dbReference type="InterPro" id="IPR010227">
    <property type="entry name" value="NADH_Q_OxRdtase_chainM/4"/>
</dbReference>
<feature type="transmembrane region" description="Helical" evidence="16">
    <location>
        <begin position="117"/>
        <end position="137"/>
    </location>
</feature>
<feature type="transmembrane region" description="Helical" evidence="16">
    <location>
        <begin position="286"/>
        <end position="304"/>
    </location>
</feature>
<dbReference type="GO" id="GO:0015990">
    <property type="term" value="P:electron transport coupled proton transport"/>
    <property type="evidence" value="ECO:0007669"/>
    <property type="project" value="TreeGrafter"/>
</dbReference>
<evidence type="ECO:0000256" key="15">
    <source>
        <dbReference type="ARBA" id="ARBA00049551"/>
    </source>
</evidence>
<evidence type="ECO:0000256" key="13">
    <source>
        <dbReference type="ARBA" id="ARBA00023128"/>
    </source>
</evidence>
<proteinExistence type="inferred from homology"/>
<feature type="transmembrane region" description="Helical" evidence="16">
    <location>
        <begin position="229"/>
        <end position="248"/>
    </location>
</feature>
<dbReference type="AlphaFoldDB" id="F2EMU0"/>
<dbReference type="GeneID" id="10400645"/>
<dbReference type="InterPro" id="IPR001750">
    <property type="entry name" value="ND/Mrp_TM"/>
</dbReference>
<dbReference type="RefSeq" id="YP_004347923.1">
    <property type="nucleotide sequence ID" value="NC_015367.1"/>
</dbReference>
<dbReference type="GO" id="GO:0031966">
    <property type="term" value="C:mitochondrial membrane"/>
    <property type="evidence" value="ECO:0007669"/>
    <property type="project" value="UniProtKB-SubCell"/>
</dbReference>
<evidence type="ECO:0000256" key="3">
    <source>
        <dbReference type="ARBA" id="ARBA00012944"/>
    </source>
</evidence>
<feature type="domain" description="NADH:quinone oxidoreductase/Mrp antiporter transmembrane" evidence="17">
    <location>
        <begin position="113"/>
        <end position="404"/>
    </location>
</feature>
<keyword evidence="12 16" id="KW-0830">Ubiquinone</keyword>
<dbReference type="PRINTS" id="PR01437">
    <property type="entry name" value="NUOXDRDTASE4"/>
</dbReference>
<keyword evidence="6 16" id="KW-0679">Respiratory chain</keyword>
<feature type="transmembrane region" description="Helical" evidence="16">
    <location>
        <begin position="149"/>
        <end position="168"/>
    </location>
</feature>
<comment type="similarity">
    <text evidence="2 16">Belongs to the complex I subunit 4 family.</text>
</comment>
<organism evidence="19">
    <name type="scientific">Torquigener pleurogramma</name>
    <name type="common">weeping toado</name>
    <dbReference type="NCBI Taxonomy" id="303748"/>
    <lineage>
        <taxon>Eukaryota</taxon>
        <taxon>Metazoa</taxon>
        <taxon>Chordata</taxon>
        <taxon>Craniata</taxon>
        <taxon>Vertebrata</taxon>
        <taxon>Euteleostomi</taxon>
        <taxon>Actinopterygii</taxon>
        <taxon>Neopterygii</taxon>
        <taxon>Teleostei</taxon>
        <taxon>Neoteleostei</taxon>
        <taxon>Acanthomorphata</taxon>
        <taxon>Eupercaria</taxon>
        <taxon>Tetraodontiformes</taxon>
        <taxon>Tetradontoidea</taxon>
        <taxon>Tetraodontidae</taxon>
        <taxon>Torquigener</taxon>
    </lineage>
</organism>
<protein>
    <recommendedName>
        <fullName evidence="4 16">NADH-ubiquinone oxidoreductase chain 4</fullName>
        <ecNumber evidence="3 16">7.1.1.2</ecNumber>
    </recommendedName>
</protein>
<evidence type="ECO:0000256" key="14">
    <source>
        <dbReference type="ARBA" id="ARBA00023136"/>
    </source>
</evidence>
<comment type="function">
    <text evidence="16">Core subunit of the mitochondrial membrane respiratory chain NADH dehydrogenase (Complex I) which catalyzes electron transfer from NADH through the respiratory chain, using ubiquinone as an electron acceptor. Essential for the catalytic activity and assembly of complex I.</text>
</comment>
<evidence type="ECO:0000259" key="17">
    <source>
        <dbReference type="Pfam" id="PF00361"/>
    </source>
</evidence>
<feature type="transmembrane region" description="Helical" evidence="16">
    <location>
        <begin position="260"/>
        <end position="279"/>
    </location>
</feature>
<keyword evidence="11 16" id="KW-0520">NAD</keyword>
<evidence type="ECO:0000256" key="12">
    <source>
        <dbReference type="ARBA" id="ARBA00023075"/>
    </source>
</evidence>
<dbReference type="InterPro" id="IPR000260">
    <property type="entry name" value="NADH4_N"/>
</dbReference>
<dbReference type="EC" id="7.1.1.2" evidence="3 16"/>
<keyword evidence="13 16" id="KW-0496">Mitochondrion</keyword>
<dbReference type="Pfam" id="PF01059">
    <property type="entry name" value="Oxidored_q5_N"/>
    <property type="match status" value="1"/>
</dbReference>
<gene>
    <name evidence="19" type="primary">ND4</name>
</gene>
<evidence type="ECO:0000256" key="2">
    <source>
        <dbReference type="ARBA" id="ARBA00009025"/>
    </source>
</evidence>
<accession>F2EMU0</accession>
<evidence type="ECO:0000256" key="10">
    <source>
        <dbReference type="ARBA" id="ARBA00022989"/>
    </source>
</evidence>
<comment type="catalytic activity">
    <reaction evidence="15 16">
        <text>a ubiquinone + NADH + 5 H(+)(in) = a ubiquinol + NAD(+) + 4 H(+)(out)</text>
        <dbReference type="Rhea" id="RHEA:29091"/>
        <dbReference type="Rhea" id="RHEA-COMP:9565"/>
        <dbReference type="Rhea" id="RHEA-COMP:9566"/>
        <dbReference type="ChEBI" id="CHEBI:15378"/>
        <dbReference type="ChEBI" id="CHEBI:16389"/>
        <dbReference type="ChEBI" id="CHEBI:17976"/>
        <dbReference type="ChEBI" id="CHEBI:57540"/>
        <dbReference type="ChEBI" id="CHEBI:57945"/>
        <dbReference type="EC" id="7.1.1.2"/>
    </reaction>
</comment>